<evidence type="ECO:0000313" key="1">
    <source>
        <dbReference type="EMBL" id="MFC0340769.1"/>
    </source>
</evidence>
<proteinExistence type="predicted"/>
<comment type="caution">
    <text evidence="1">The sequence shown here is derived from an EMBL/GenBank/DDBJ whole genome shotgun (WGS) entry which is preliminary data.</text>
</comment>
<evidence type="ECO:0000313" key="2">
    <source>
        <dbReference type="Proteomes" id="UP001589799"/>
    </source>
</evidence>
<reference evidence="1 2" key="1">
    <citation type="submission" date="2024-09" db="EMBL/GenBank/DDBJ databases">
        <authorList>
            <person name="Sun Q."/>
            <person name="Mori K."/>
        </authorList>
    </citation>
    <scope>NUCLEOTIDE SEQUENCE [LARGE SCALE GENOMIC DNA]</scope>
    <source>
        <strain evidence="1 2">KCTC 22789</strain>
    </source>
</reference>
<dbReference type="EMBL" id="JBHLWE010000024">
    <property type="protein sequence ID" value="MFC0340769.1"/>
    <property type="molecule type" value="Genomic_DNA"/>
</dbReference>
<dbReference type="RefSeq" id="WP_377698429.1">
    <property type="nucleotide sequence ID" value="NZ_JBHLWE010000024.1"/>
</dbReference>
<name>A0ABV6I4B0_9RHOB</name>
<gene>
    <name evidence="1" type="ORF">ACFFII_08330</name>
</gene>
<keyword evidence="2" id="KW-1185">Reference proteome</keyword>
<sequence length="84" mass="9599">MYITAREIWLRNDKIQEAAHDAYKFEQAWHEFAEANRISALAAAPVYITARELWLRDGGDMTAAMTGAWKIYVELAGLIRNQQG</sequence>
<organism evidence="1 2">
    <name type="scientific">Paracoccus niistensis</name>
    <dbReference type="NCBI Taxonomy" id="632935"/>
    <lineage>
        <taxon>Bacteria</taxon>
        <taxon>Pseudomonadati</taxon>
        <taxon>Pseudomonadota</taxon>
        <taxon>Alphaproteobacteria</taxon>
        <taxon>Rhodobacterales</taxon>
        <taxon>Paracoccaceae</taxon>
        <taxon>Paracoccus</taxon>
    </lineage>
</organism>
<dbReference type="Proteomes" id="UP001589799">
    <property type="component" value="Unassembled WGS sequence"/>
</dbReference>
<accession>A0ABV6I4B0</accession>
<protein>
    <submittedName>
        <fullName evidence="1">Uncharacterized protein</fullName>
    </submittedName>
</protein>